<dbReference type="GO" id="GO:0003713">
    <property type="term" value="F:transcription coactivator activity"/>
    <property type="evidence" value="ECO:0007669"/>
    <property type="project" value="TreeGrafter"/>
</dbReference>
<dbReference type="GO" id="GO:0046695">
    <property type="term" value="C:SLIK (SAGA-like) complex"/>
    <property type="evidence" value="ECO:0007669"/>
    <property type="project" value="InterPro"/>
</dbReference>
<feature type="compositionally biased region" description="Low complexity" evidence="6">
    <location>
        <begin position="184"/>
        <end position="196"/>
    </location>
</feature>
<keyword evidence="3" id="KW-0805">Transcription regulation</keyword>
<dbReference type="STRING" id="1353952.A0A165IJM0"/>
<dbReference type="AlphaFoldDB" id="A0A165IJM0"/>
<dbReference type="GO" id="GO:0005669">
    <property type="term" value="C:transcription factor TFIID complex"/>
    <property type="evidence" value="ECO:0007669"/>
    <property type="project" value="InterPro"/>
</dbReference>
<evidence type="ECO:0000313" key="8">
    <source>
        <dbReference type="EMBL" id="KZT60661.1"/>
    </source>
</evidence>
<dbReference type="InterPro" id="IPR009072">
    <property type="entry name" value="Histone-fold"/>
</dbReference>
<dbReference type="GO" id="GO:0016251">
    <property type="term" value="F:RNA polymerase II general transcription initiation factor activity"/>
    <property type="evidence" value="ECO:0007669"/>
    <property type="project" value="InterPro"/>
</dbReference>
<dbReference type="SMART" id="SM00803">
    <property type="entry name" value="TAF"/>
    <property type="match status" value="1"/>
</dbReference>
<dbReference type="SUPFAM" id="SSF47113">
    <property type="entry name" value="Histone-fold"/>
    <property type="match status" value="1"/>
</dbReference>
<dbReference type="Pfam" id="PF07571">
    <property type="entry name" value="TAF6_C"/>
    <property type="match status" value="1"/>
</dbReference>
<evidence type="ECO:0000256" key="4">
    <source>
        <dbReference type="ARBA" id="ARBA00023163"/>
    </source>
</evidence>
<keyword evidence="4" id="KW-0804">Transcription</keyword>
<dbReference type="InterPro" id="IPR037796">
    <property type="entry name" value="TAF6"/>
</dbReference>
<dbReference type="Gene3D" id="1.25.40.770">
    <property type="entry name" value="TAF6, C-terminal HEAT repeat domain"/>
    <property type="match status" value="1"/>
</dbReference>
<dbReference type="PANTHER" id="PTHR10221:SF9">
    <property type="entry name" value="TRANSCRIPTION INITIATION FACTOR TFIID SUBUNIT 6"/>
    <property type="match status" value="1"/>
</dbReference>
<dbReference type="Gene3D" id="1.10.20.10">
    <property type="entry name" value="Histone, subunit A"/>
    <property type="match status" value="1"/>
</dbReference>
<accession>A0A165IJM0</accession>
<dbReference type="InParanoid" id="A0A165IJM0"/>
<dbReference type="CDD" id="cd08050">
    <property type="entry name" value="TAF6C"/>
    <property type="match status" value="1"/>
</dbReference>
<dbReference type="EMBL" id="KV423929">
    <property type="protein sequence ID" value="KZT60661.1"/>
    <property type="molecule type" value="Genomic_DNA"/>
</dbReference>
<evidence type="ECO:0000256" key="3">
    <source>
        <dbReference type="ARBA" id="ARBA00023015"/>
    </source>
</evidence>
<gene>
    <name evidence="8" type="ORF">CALCODRAFT_96629</name>
</gene>
<keyword evidence="5" id="KW-0539">Nucleus</keyword>
<dbReference type="Proteomes" id="UP000076842">
    <property type="component" value="Unassembled WGS sequence"/>
</dbReference>
<sequence length="502" mass="53340">MNGLTVAKPNGVHAPKPPSAPQSKARPAFASGVYQSDSVKDVADSLGITSLSEPIASALASDVEYRLNQVLEEAVRYMKHGKRTTLTPADIDLALRNLNIEPLYGHSPTVPVAFRRFQPAHGEQKAFVYTVEDEEIDLERVVRERRVKVPREIGVKPHWLAVEGVQPLIPENPPPQPSHPERASSPTSTTDPLPSSLPLPLQLYHTRLLSALLSPDDAKRAAALASLAADAGLQLLVPNLVNWVGERVTRELAKGEEGDAEVLEVALGMIGSMAKNENIFLEPYLHQILPPLLSLLLVSPHPSPALRLRTSSTLSQLISLYSPKYTTLASRLLKTLLRALLEPERPLGTRAGAVRGLSALGAEGVRRGLVESRGAEALGRECEEAVAGEAGDRAEVAELVQAVLDALQRLAPQLGSQAPAPVPAPVPVPGTAEDAVVVVVDGSPLSDAEVGTLEEVLGGYVARLVGAQPAWARALLAAVGKEGRADAAEEGGRKEGEDVAME</sequence>
<dbReference type="GO" id="GO:0000124">
    <property type="term" value="C:SAGA complex"/>
    <property type="evidence" value="ECO:0007669"/>
    <property type="project" value="InterPro"/>
</dbReference>
<dbReference type="GO" id="GO:0051123">
    <property type="term" value="P:RNA polymerase II preinitiation complex assembly"/>
    <property type="evidence" value="ECO:0007669"/>
    <property type="project" value="TreeGrafter"/>
</dbReference>
<dbReference type="InterPro" id="IPR011442">
    <property type="entry name" value="TAF6_C"/>
</dbReference>
<proteinExistence type="inferred from homology"/>
<feature type="region of interest" description="Disordered" evidence="6">
    <location>
        <begin position="1"/>
        <end position="28"/>
    </location>
</feature>
<feature type="region of interest" description="Disordered" evidence="6">
    <location>
        <begin position="166"/>
        <end position="196"/>
    </location>
</feature>
<evidence type="ECO:0000313" key="9">
    <source>
        <dbReference type="Proteomes" id="UP000076842"/>
    </source>
</evidence>
<evidence type="ECO:0000256" key="5">
    <source>
        <dbReference type="ARBA" id="ARBA00023242"/>
    </source>
</evidence>
<feature type="region of interest" description="Disordered" evidence="6">
    <location>
        <begin position="483"/>
        <end position="502"/>
    </location>
</feature>
<evidence type="ECO:0000259" key="7">
    <source>
        <dbReference type="SMART" id="SM00803"/>
    </source>
</evidence>
<dbReference type="InterPro" id="IPR004823">
    <property type="entry name" value="TAF_TATA-bd_Histone-like_dom"/>
</dbReference>
<evidence type="ECO:0000256" key="2">
    <source>
        <dbReference type="ARBA" id="ARBA00007688"/>
    </source>
</evidence>
<dbReference type="Pfam" id="PF02969">
    <property type="entry name" value="TAF"/>
    <property type="match status" value="1"/>
</dbReference>
<protein>
    <submittedName>
        <fullName evidence="8">TAF-domain-containing protein</fullName>
    </submittedName>
</protein>
<dbReference type="InterPro" id="IPR016024">
    <property type="entry name" value="ARM-type_fold"/>
</dbReference>
<keyword evidence="9" id="KW-1185">Reference proteome</keyword>
<evidence type="ECO:0000256" key="6">
    <source>
        <dbReference type="SAM" id="MobiDB-lite"/>
    </source>
</evidence>
<dbReference type="GO" id="GO:0046982">
    <property type="term" value="F:protein heterodimerization activity"/>
    <property type="evidence" value="ECO:0007669"/>
    <property type="project" value="InterPro"/>
</dbReference>
<evidence type="ECO:0000256" key="1">
    <source>
        <dbReference type="ARBA" id="ARBA00004123"/>
    </source>
</evidence>
<dbReference type="FunCoup" id="A0A165IJM0">
    <property type="interactions" value="458"/>
</dbReference>
<comment type="similarity">
    <text evidence="2">Belongs to the TAF6 family.</text>
</comment>
<organism evidence="8 9">
    <name type="scientific">Calocera cornea HHB12733</name>
    <dbReference type="NCBI Taxonomy" id="1353952"/>
    <lineage>
        <taxon>Eukaryota</taxon>
        <taxon>Fungi</taxon>
        <taxon>Dikarya</taxon>
        <taxon>Basidiomycota</taxon>
        <taxon>Agaricomycotina</taxon>
        <taxon>Dacrymycetes</taxon>
        <taxon>Dacrymycetales</taxon>
        <taxon>Dacrymycetaceae</taxon>
        <taxon>Calocera</taxon>
    </lineage>
</organism>
<comment type="subcellular location">
    <subcellularLocation>
        <location evidence="1">Nucleus</location>
    </subcellularLocation>
</comment>
<dbReference type="InterPro" id="IPR046344">
    <property type="entry name" value="TAF6_C_sf"/>
</dbReference>
<feature type="domain" description="TATA box binding protein associated factor (TAF) histone-like fold" evidence="7">
    <location>
        <begin position="32"/>
        <end position="96"/>
    </location>
</feature>
<dbReference type="SUPFAM" id="SSF48371">
    <property type="entry name" value="ARM repeat"/>
    <property type="match status" value="1"/>
</dbReference>
<name>A0A165IJM0_9BASI</name>
<reference evidence="8 9" key="1">
    <citation type="journal article" date="2016" name="Mol. Biol. Evol.">
        <title>Comparative Genomics of Early-Diverging Mushroom-Forming Fungi Provides Insights into the Origins of Lignocellulose Decay Capabilities.</title>
        <authorList>
            <person name="Nagy L.G."/>
            <person name="Riley R."/>
            <person name="Tritt A."/>
            <person name="Adam C."/>
            <person name="Daum C."/>
            <person name="Floudas D."/>
            <person name="Sun H."/>
            <person name="Yadav J.S."/>
            <person name="Pangilinan J."/>
            <person name="Larsson K.H."/>
            <person name="Matsuura K."/>
            <person name="Barry K."/>
            <person name="Labutti K."/>
            <person name="Kuo R."/>
            <person name="Ohm R.A."/>
            <person name="Bhattacharya S.S."/>
            <person name="Shirouzu T."/>
            <person name="Yoshinaga Y."/>
            <person name="Martin F.M."/>
            <person name="Grigoriev I.V."/>
            <person name="Hibbett D.S."/>
        </authorList>
    </citation>
    <scope>NUCLEOTIDE SEQUENCE [LARGE SCALE GENOMIC DNA]</scope>
    <source>
        <strain evidence="8 9">HHB12733</strain>
    </source>
</reference>
<dbReference type="CDD" id="cd22931">
    <property type="entry name" value="HFD_TAF6"/>
    <property type="match status" value="1"/>
</dbReference>
<dbReference type="OrthoDB" id="361039at2759"/>
<dbReference type="PANTHER" id="PTHR10221">
    <property type="entry name" value="TRANSCRIPTION INITIATION FACTOR TFIID SUBUNIT 6"/>
    <property type="match status" value="1"/>
</dbReference>